<reference evidence="1" key="1">
    <citation type="journal article" date="2020" name="Microorganisms">
        <title>Reliable Identification of Environmental Pseudomonas Isolates Using the rpoD Gene.</title>
        <authorList>
            <consortium name="The Broad Institute Genome Sequencing Platform"/>
            <person name="Girard L."/>
            <person name="Lood C."/>
            <person name="Rokni-Zadeh H."/>
            <person name="van Noort V."/>
            <person name="Lavigne R."/>
            <person name="De Mot R."/>
        </authorList>
    </citation>
    <scope>NUCLEOTIDE SEQUENCE</scope>
    <source>
        <strain evidence="1">BW13M1</strain>
    </source>
</reference>
<sequence>MRKQHVSAIRYVGITIGAMDQMTTVSSLIGPWKGAASTTLLQRCRDAWDTPFEDLSDLMVATFLSQRIAVPQLLVEAMRRLDSEPRDGTEYFDGQLLEAVSALKADGV</sequence>
<dbReference type="AlphaFoldDB" id="A0A923G575"/>
<reference evidence="1" key="2">
    <citation type="submission" date="2020-07" db="EMBL/GenBank/DDBJ databases">
        <authorList>
            <person name="Lood C."/>
            <person name="Girard L."/>
        </authorList>
    </citation>
    <scope>NUCLEOTIDE SEQUENCE</scope>
    <source>
        <strain evidence="1">BW13M1</strain>
    </source>
</reference>
<comment type="caution">
    <text evidence="1">The sequence shown here is derived from an EMBL/GenBank/DDBJ whole genome shotgun (WGS) entry which is preliminary data.</text>
</comment>
<dbReference type="Pfam" id="PF18616">
    <property type="entry name" value="CdiI_3"/>
    <property type="match status" value="1"/>
</dbReference>
<accession>A0A923G575</accession>
<dbReference type="RefSeq" id="WP_186732302.1">
    <property type="nucleotide sequence ID" value="NZ_JABWRJ020000004.1"/>
</dbReference>
<protein>
    <submittedName>
        <fullName evidence="1">Uncharacterized protein</fullName>
    </submittedName>
</protein>
<proteinExistence type="predicted"/>
<organism evidence="1">
    <name type="scientific">Pseudomonas peradeniyensis</name>
    <dbReference type="NCBI Taxonomy" id="2745488"/>
    <lineage>
        <taxon>Bacteria</taxon>
        <taxon>Pseudomonadati</taxon>
        <taxon>Pseudomonadota</taxon>
        <taxon>Gammaproteobacteria</taxon>
        <taxon>Pseudomonadales</taxon>
        <taxon>Pseudomonadaceae</taxon>
        <taxon>Pseudomonas</taxon>
    </lineage>
</organism>
<dbReference type="EMBL" id="JABWRJ010000004">
    <property type="protein sequence ID" value="MBC3445144.1"/>
    <property type="molecule type" value="Genomic_DNA"/>
</dbReference>
<name>A0A923G575_9PSED</name>
<gene>
    <name evidence="1" type="ORF">HU751_05125</name>
</gene>
<evidence type="ECO:0000313" key="1">
    <source>
        <dbReference type="EMBL" id="MBC3445144.1"/>
    </source>
</evidence>
<dbReference type="InterPro" id="IPR040547">
    <property type="entry name" value="CdiI"/>
</dbReference>